<name>A0A158C7D6_9BURK</name>
<evidence type="ECO:0000256" key="5">
    <source>
        <dbReference type="ARBA" id="ARBA00023004"/>
    </source>
</evidence>
<dbReference type="InterPro" id="IPR009056">
    <property type="entry name" value="Cyt_c-like_dom"/>
</dbReference>
<accession>A0A158C7D6</accession>
<evidence type="ECO:0000313" key="9">
    <source>
        <dbReference type="EMBL" id="SAK78268.1"/>
    </source>
</evidence>
<dbReference type="InterPro" id="IPR051811">
    <property type="entry name" value="Cytochrome_c550/c551-like"/>
</dbReference>
<dbReference type="STRING" id="1777138.AWB77_03743"/>
<dbReference type="GO" id="GO:0009055">
    <property type="term" value="F:electron transfer activity"/>
    <property type="evidence" value="ECO:0007669"/>
    <property type="project" value="InterPro"/>
</dbReference>
<evidence type="ECO:0000256" key="7">
    <source>
        <dbReference type="SAM" id="SignalP"/>
    </source>
</evidence>
<evidence type="ECO:0000256" key="1">
    <source>
        <dbReference type="ARBA" id="ARBA00022448"/>
    </source>
</evidence>
<dbReference type="PANTHER" id="PTHR37823">
    <property type="entry name" value="CYTOCHROME C-553-LIKE"/>
    <property type="match status" value="1"/>
</dbReference>
<keyword evidence="4" id="KW-0249">Electron transport</keyword>
<dbReference type="EMBL" id="FCNX02000009">
    <property type="protein sequence ID" value="SAK78268.1"/>
    <property type="molecule type" value="Genomic_DNA"/>
</dbReference>
<feature type="signal peptide" evidence="7">
    <location>
        <begin position="1"/>
        <end position="27"/>
    </location>
</feature>
<dbReference type="RefSeq" id="WP_061135908.1">
    <property type="nucleotide sequence ID" value="NZ_FCNX02000009.1"/>
</dbReference>
<keyword evidence="3 6" id="KW-0479">Metal-binding</keyword>
<reference evidence="9" key="1">
    <citation type="submission" date="2016-01" db="EMBL/GenBank/DDBJ databases">
        <authorList>
            <person name="Peeters C."/>
        </authorList>
    </citation>
    <scope>NUCLEOTIDE SEQUENCE</scope>
    <source>
        <strain evidence="9">LMG 29320</strain>
    </source>
</reference>
<keyword evidence="7" id="KW-0732">Signal</keyword>
<evidence type="ECO:0000313" key="10">
    <source>
        <dbReference type="Proteomes" id="UP000054903"/>
    </source>
</evidence>
<gene>
    <name evidence="9" type="ORF">AWB77_03743</name>
</gene>
<dbReference type="OrthoDB" id="5728201at2"/>
<dbReference type="AlphaFoldDB" id="A0A158C7D6"/>
<keyword evidence="5 6" id="KW-0408">Iron</keyword>
<dbReference type="Proteomes" id="UP000054903">
    <property type="component" value="Unassembled WGS sequence"/>
</dbReference>
<dbReference type="Gene3D" id="1.10.760.10">
    <property type="entry name" value="Cytochrome c-like domain"/>
    <property type="match status" value="1"/>
</dbReference>
<keyword evidence="2 6" id="KW-0349">Heme</keyword>
<evidence type="ECO:0000256" key="4">
    <source>
        <dbReference type="ARBA" id="ARBA00022982"/>
    </source>
</evidence>
<dbReference type="GO" id="GO:0046872">
    <property type="term" value="F:metal ion binding"/>
    <property type="evidence" value="ECO:0007669"/>
    <property type="project" value="UniProtKB-KW"/>
</dbReference>
<keyword evidence="1" id="KW-0813">Transport</keyword>
<protein>
    <submittedName>
        <fullName evidence="9">Cytochrome c, class I</fullName>
    </submittedName>
</protein>
<proteinExistence type="predicted"/>
<dbReference type="InterPro" id="IPR036909">
    <property type="entry name" value="Cyt_c-like_dom_sf"/>
</dbReference>
<feature type="chain" id="PRO_5007622615" evidence="7">
    <location>
        <begin position="28"/>
        <end position="277"/>
    </location>
</feature>
<evidence type="ECO:0000256" key="3">
    <source>
        <dbReference type="ARBA" id="ARBA00022723"/>
    </source>
</evidence>
<dbReference type="Pfam" id="PF00034">
    <property type="entry name" value="Cytochrom_C"/>
    <property type="match status" value="1"/>
</dbReference>
<feature type="domain" description="Cytochrome c" evidence="8">
    <location>
        <begin position="185"/>
        <end position="273"/>
    </location>
</feature>
<sequence length="277" mass="30327">MIFRRAFASAFALALAILMLACGFAMAATLAINVGGERSLTTEQLLARPDAAIIRVPNDVTFHRTMTYRAVPLRALLGITEMPAGKELQVSATDGFVTHFSAKLLFGDGRKRAEPWLAIESPDEPWPQVPGTGDIGPFYVVWIDPAASGVSSEQWPFKVDAFHIAPTLAARFPQIAVDKSVPANSLVRRGKTVFATQCIVCHKLNGAGDASVGPDLNRPHNPTDYFQPWALKAYIRDPKSIRAWPDMKMPGFDRKAISDSDLDALIAYLGYMAKRKK</sequence>
<dbReference type="PROSITE" id="PS51007">
    <property type="entry name" value="CYTC"/>
    <property type="match status" value="1"/>
</dbReference>
<organism evidence="9 10">
    <name type="scientific">Caballeronia fortuita</name>
    <dbReference type="NCBI Taxonomy" id="1777138"/>
    <lineage>
        <taxon>Bacteria</taxon>
        <taxon>Pseudomonadati</taxon>
        <taxon>Pseudomonadota</taxon>
        <taxon>Betaproteobacteria</taxon>
        <taxon>Burkholderiales</taxon>
        <taxon>Burkholderiaceae</taxon>
        <taxon>Caballeronia</taxon>
    </lineage>
</organism>
<dbReference type="GO" id="GO:0020037">
    <property type="term" value="F:heme binding"/>
    <property type="evidence" value="ECO:0007669"/>
    <property type="project" value="InterPro"/>
</dbReference>
<dbReference type="SUPFAM" id="SSF46626">
    <property type="entry name" value="Cytochrome c"/>
    <property type="match status" value="1"/>
</dbReference>
<evidence type="ECO:0000256" key="6">
    <source>
        <dbReference type="PROSITE-ProRule" id="PRU00433"/>
    </source>
</evidence>
<evidence type="ECO:0000256" key="2">
    <source>
        <dbReference type="ARBA" id="ARBA00022617"/>
    </source>
</evidence>
<keyword evidence="10" id="KW-1185">Reference proteome</keyword>
<evidence type="ECO:0000259" key="8">
    <source>
        <dbReference type="PROSITE" id="PS51007"/>
    </source>
</evidence>
<comment type="caution">
    <text evidence="9">The sequence shown here is derived from an EMBL/GenBank/DDBJ whole genome shotgun (WGS) entry which is preliminary data.</text>
</comment>
<dbReference type="PANTHER" id="PTHR37823:SF1">
    <property type="entry name" value="CYTOCHROME C-553-LIKE"/>
    <property type="match status" value="1"/>
</dbReference>
<dbReference type="PROSITE" id="PS51257">
    <property type="entry name" value="PROKAR_LIPOPROTEIN"/>
    <property type="match status" value="1"/>
</dbReference>